<evidence type="ECO:0000256" key="1">
    <source>
        <dbReference type="SAM" id="MobiDB-lite"/>
    </source>
</evidence>
<sequence length="560" mass="61006">MVTTRGAEGRVATSSSSHTASLANMSSSNYHVSDWKPFFFPFRPPPSTQGDTTDQSPTTVSAKPLSLSTSPMAEPGLHSTRQCHGPVPSPGSLTVETDVWTYICSQIQGEVTLPRSEDMKRLLELPVARDLHFDVIVHSPHNSSLSSTKLTSLVIQITGDELDKPCSRCHRGDGPFACCVRTSKSAIQTALGLFGNHAGACANCLYNKVGRYCSVRHGYRSFHSQPKSRSRKLSPPPKPQGNSCDVPAEIDVGEDSATSPRRSGRLHMRKKSFSSSATVPDEVDQAVNKGKSAGTKVASSQRPTKLVLRRNRRASSEPASDLTNTAVDTPTTPRRSERLFIRSDSHGSPSAPGRRPRRIRIVTKKLREKQRGITKSKSRVYIKKIPKQDRRERSTSRRNRLGSASQNSSSTYTDQVPLTTGPEPSTTSTGLSVPQEDLEMEDWEFGEGRVLGSEDGSSSSNLGFAPNFISTRPNIQVRDKIVFSSISIPSGNMQRFEIDPEKTRVCSLISGKVTVQVDGESQFKVGPQGMFPVQPGVSCTVLNNCYAVAVLHVTSVKEGH</sequence>
<organism evidence="2 3">
    <name type="scientific">Diplogelasinospora grovesii</name>
    <dbReference type="NCBI Taxonomy" id="303347"/>
    <lineage>
        <taxon>Eukaryota</taxon>
        <taxon>Fungi</taxon>
        <taxon>Dikarya</taxon>
        <taxon>Ascomycota</taxon>
        <taxon>Pezizomycotina</taxon>
        <taxon>Sordariomycetes</taxon>
        <taxon>Sordariomycetidae</taxon>
        <taxon>Sordariales</taxon>
        <taxon>Diplogelasinosporaceae</taxon>
        <taxon>Diplogelasinospora</taxon>
    </lineage>
</organism>
<dbReference type="Pfam" id="PF12511">
    <property type="entry name" value="DUF3716"/>
    <property type="match status" value="1"/>
</dbReference>
<gene>
    <name evidence="2" type="ORF">QBC46DRAFT_431153</name>
</gene>
<feature type="region of interest" description="Disordered" evidence="1">
    <location>
        <begin position="43"/>
        <end position="88"/>
    </location>
</feature>
<dbReference type="EMBL" id="MU853783">
    <property type="protein sequence ID" value="KAK3941388.1"/>
    <property type="molecule type" value="Genomic_DNA"/>
</dbReference>
<accession>A0AAN6S631</accession>
<keyword evidence="3" id="KW-1185">Reference proteome</keyword>
<comment type="caution">
    <text evidence="2">The sequence shown here is derived from an EMBL/GenBank/DDBJ whole genome shotgun (WGS) entry which is preliminary data.</text>
</comment>
<dbReference type="Proteomes" id="UP001303473">
    <property type="component" value="Unassembled WGS sequence"/>
</dbReference>
<feature type="compositionally biased region" description="Low complexity" evidence="1">
    <location>
        <begin position="417"/>
        <end position="432"/>
    </location>
</feature>
<evidence type="ECO:0000313" key="2">
    <source>
        <dbReference type="EMBL" id="KAK3941388.1"/>
    </source>
</evidence>
<name>A0AAN6S631_9PEZI</name>
<dbReference type="AlphaFoldDB" id="A0AAN6S631"/>
<feature type="compositionally biased region" description="Low complexity" evidence="1">
    <location>
        <begin position="12"/>
        <end position="21"/>
    </location>
</feature>
<protein>
    <submittedName>
        <fullName evidence="2">Uncharacterized protein</fullName>
    </submittedName>
</protein>
<feature type="compositionally biased region" description="Basic residues" evidence="1">
    <location>
        <begin position="354"/>
        <end position="385"/>
    </location>
</feature>
<feature type="region of interest" description="Disordered" evidence="1">
    <location>
        <begin position="222"/>
        <end position="432"/>
    </location>
</feature>
<feature type="compositionally biased region" description="Basic and acidic residues" evidence="1">
    <location>
        <begin position="386"/>
        <end position="395"/>
    </location>
</feature>
<reference evidence="3" key="1">
    <citation type="journal article" date="2023" name="Mol. Phylogenet. Evol.">
        <title>Genome-scale phylogeny and comparative genomics of the fungal order Sordariales.</title>
        <authorList>
            <person name="Hensen N."/>
            <person name="Bonometti L."/>
            <person name="Westerberg I."/>
            <person name="Brannstrom I.O."/>
            <person name="Guillou S."/>
            <person name="Cros-Aarteil S."/>
            <person name="Calhoun S."/>
            <person name="Haridas S."/>
            <person name="Kuo A."/>
            <person name="Mondo S."/>
            <person name="Pangilinan J."/>
            <person name="Riley R."/>
            <person name="LaButti K."/>
            <person name="Andreopoulos B."/>
            <person name="Lipzen A."/>
            <person name="Chen C."/>
            <person name="Yan M."/>
            <person name="Daum C."/>
            <person name="Ng V."/>
            <person name="Clum A."/>
            <person name="Steindorff A."/>
            <person name="Ohm R.A."/>
            <person name="Martin F."/>
            <person name="Silar P."/>
            <person name="Natvig D.O."/>
            <person name="Lalanne C."/>
            <person name="Gautier V."/>
            <person name="Ament-Velasquez S.L."/>
            <person name="Kruys A."/>
            <person name="Hutchinson M.I."/>
            <person name="Powell A.J."/>
            <person name="Barry K."/>
            <person name="Miller A.N."/>
            <person name="Grigoriev I.V."/>
            <person name="Debuchy R."/>
            <person name="Gladieux P."/>
            <person name="Hiltunen Thoren M."/>
            <person name="Johannesson H."/>
        </authorList>
    </citation>
    <scope>NUCLEOTIDE SEQUENCE [LARGE SCALE GENOMIC DNA]</scope>
    <source>
        <strain evidence="3">CBS 340.73</strain>
    </source>
</reference>
<feature type="compositionally biased region" description="Basic and acidic residues" evidence="1">
    <location>
        <begin position="334"/>
        <end position="345"/>
    </location>
</feature>
<feature type="region of interest" description="Disordered" evidence="1">
    <location>
        <begin position="1"/>
        <end position="21"/>
    </location>
</feature>
<dbReference type="InterPro" id="IPR022190">
    <property type="entry name" value="DUF3716"/>
</dbReference>
<feature type="compositionally biased region" description="Basic residues" evidence="1">
    <location>
        <begin position="262"/>
        <end position="272"/>
    </location>
</feature>
<feature type="compositionally biased region" description="Polar residues" evidence="1">
    <location>
        <begin position="402"/>
        <end position="416"/>
    </location>
</feature>
<feature type="compositionally biased region" description="Polar residues" evidence="1">
    <location>
        <begin position="48"/>
        <end position="71"/>
    </location>
</feature>
<proteinExistence type="predicted"/>
<feature type="compositionally biased region" description="Polar residues" evidence="1">
    <location>
        <begin position="317"/>
        <end position="333"/>
    </location>
</feature>
<evidence type="ECO:0000313" key="3">
    <source>
        <dbReference type="Proteomes" id="UP001303473"/>
    </source>
</evidence>